<dbReference type="PANTHER" id="PTHR33164">
    <property type="entry name" value="TRANSCRIPTIONAL REGULATOR, MARR FAMILY"/>
    <property type="match status" value="1"/>
</dbReference>
<name>A0A839FJW3_9MICC</name>
<sequence>MSKVEPGPQKATVSVLAPEAVPPSPDAADLDAPAPSALTPTLPEHTAPQEPAAPEGHAAPEETAAPPARPGGYWYQDSTHAPSSVEVLNLLRSYREAERRMRSRTRDSMSMGESDLLALRYILRAQSAGELLRQRDLARELDISAASVSVMVDRLIRDGHVRRVPIPGDRRSVAIEPTMSGDHEVRQTLSAMHTRMLQSVESLDEAERAAVAKFLHGLIASVG</sequence>
<dbReference type="Gene3D" id="1.10.10.10">
    <property type="entry name" value="Winged helix-like DNA-binding domain superfamily/Winged helix DNA-binding domain"/>
    <property type="match status" value="1"/>
</dbReference>
<proteinExistence type="predicted"/>
<feature type="compositionally biased region" description="Low complexity" evidence="4">
    <location>
        <begin position="26"/>
        <end position="66"/>
    </location>
</feature>
<dbReference type="InterPro" id="IPR036388">
    <property type="entry name" value="WH-like_DNA-bd_sf"/>
</dbReference>
<evidence type="ECO:0000256" key="4">
    <source>
        <dbReference type="SAM" id="MobiDB-lite"/>
    </source>
</evidence>
<feature type="region of interest" description="Disordered" evidence="4">
    <location>
        <begin position="1"/>
        <end position="78"/>
    </location>
</feature>
<dbReference type="AlphaFoldDB" id="A0A839FJW3"/>
<accession>A0A839FJW3</accession>
<dbReference type="PROSITE" id="PS50995">
    <property type="entry name" value="HTH_MARR_2"/>
    <property type="match status" value="1"/>
</dbReference>
<comment type="caution">
    <text evidence="6">The sequence shown here is derived from an EMBL/GenBank/DDBJ whole genome shotgun (WGS) entry which is preliminary data.</text>
</comment>
<dbReference type="Pfam" id="PF12802">
    <property type="entry name" value="MarR_2"/>
    <property type="match status" value="1"/>
</dbReference>
<dbReference type="GO" id="GO:0003700">
    <property type="term" value="F:DNA-binding transcription factor activity"/>
    <property type="evidence" value="ECO:0007669"/>
    <property type="project" value="InterPro"/>
</dbReference>
<keyword evidence="3" id="KW-0804">Transcription</keyword>
<dbReference type="PANTHER" id="PTHR33164:SF103">
    <property type="entry name" value="REGULATORY PROTEIN MARR"/>
    <property type="match status" value="1"/>
</dbReference>
<dbReference type="GO" id="GO:0003677">
    <property type="term" value="F:DNA binding"/>
    <property type="evidence" value="ECO:0007669"/>
    <property type="project" value="UniProtKB-KW"/>
</dbReference>
<keyword evidence="2 6" id="KW-0238">DNA-binding</keyword>
<reference evidence="6 7" key="1">
    <citation type="submission" date="2020-08" db="EMBL/GenBank/DDBJ databases">
        <title>Sequencing the genomes of 1000 actinobacteria strains.</title>
        <authorList>
            <person name="Klenk H.-P."/>
        </authorList>
    </citation>
    <scope>NUCLEOTIDE SEQUENCE [LARGE SCALE GENOMIC DNA]</scope>
    <source>
        <strain evidence="6 7">DSM 19081</strain>
    </source>
</reference>
<dbReference type="InterPro" id="IPR023187">
    <property type="entry name" value="Tscrpt_reg_MarR-type_CS"/>
</dbReference>
<feature type="domain" description="HTH marR-type" evidence="5">
    <location>
        <begin position="84"/>
        <end position="220"/>
    </location>
</feature>
<dbReference type="PROSITE" id="PS01117">
    <property type="entry name" value="HTH_MARR_1"/>
    <property type="match status" value="1"/>
</dbReference>
<dbReference type="InterPro" id="IPR039422">
    <property type="entry name" value="MarR/SlyA-like"/>
</dbReference>
<evidence type="ECO:0000256" key="2">
    <source>
        <dbReference type="ARBA" id="ARBA00023125"/>
    </source>
</evidence>
<dbReference type="GO" id="GO:0006950">
    <property type="term" value="P:response to stress"/>
    <property type="evidence" value="ECO:0007669"/>
    <property type="project" value="TreeGrafter"/>
</dbReference>
<dbReference type="Proteomes" id="UP000546252">
    <property type="component" value="Unassembled WGS sequence"/>
</dbReference>
<evidence type="ECO:0000313" key="7">
    <source>
        <dbReference type="Proteomes" id="UP000546252"/>
    </source>
</evidence>
<dbReference type="InterPro" id="IPR000835">
    <property type="entry name" value="HTH_MarR-typ"/>
</dbReference>
<protein>
    <submittedName>
        <fullName evidence="6">DNA-binding MarR family transcriptional regulator</fullName>
    </submittedName>
</protein>
<gene>
    <name evidence="6" type="ORF">HNR24_000089</name>
</gene>
<evidence type="ECO:0000256" key="1">
    <source>
        <dbReference type="ARBA" id="ARBA00023015"/>
    </source>
</evidence>
<dbReference type="RefSeq" id="WP_182494673.1">
    <property type="nucleotide sequence ID" value="NZ_BAAAKT010000001.1"/>
</dbReference>
<evidence type="ECO:0000313" key="6">
    <source>
        <dbReference type="EMBL" id="MBA8920156.1"/>
    </source>
</evidence>
<organism evidence="6 7">
    <name type="scientific">Nesterenkonia jeotgali</name>
    <dbReference type="NCBI Taxonomy" id="317018"/>
    <lineage>
        <taxon>Bacteria</taxon>
        <taxon>Bacillati</taxon>
        <taxon>Actinomycetota</taxon>
        <taxon>Actinomycetes</taxon>
        <taxon>Micrococcales</taxon>
        <taxon>Micrococcaceae</taxon>
        <taxon>Nesterenkonia</taxon>
    </lineage>
</organism>
<dbReference type="SMART" id="SM00347">
    <property type="entry name" value="HTH_MARR"/>
    <property type="match status" value="1"/>
</dbReference>
<evidence type="ECO:0000259" key="5">
    <source>
        <dbReference type="PROSITE" id="PS50995"/>
    </source>
</evidence>
<keyword evidence="1" id="KW-0805">Transcription regulation</keyword>
<dbReference type="InterPro" id="IPR036390">
    <property type="entry name" value="WH_DNA-bd_sf"/>
</dbReference>
<dbReference type="EMBL" id="JACJIH010000001">
    <property type="protein sequence ID" value="MBA8920156.1"/>
    <property type="molecule type" value="Genomic_DNA"/>
</dbReference>
<dbReference type="SUPFAM" id="SSF46785">
    <property type="entry name" value="Winged helix' DNA-binding domain"/>
    <property type="match status" value="1"/>
</dbReference>
<evidence type="ECO:0000256" key="3">
    <source>
        <dbReference type="ARBA" id="ARBA00023163"/>
    </source>
</evidence>